<proteinExistence type="predicted"/>
<dbReference type="Proteomes" id="UP000269221">
    <property type="component" value="Unassembled WGS sequence"/>
</dbReference>
<evidence type="ECO:0000313" key="2">
    <source>
        <dbReference type="EMBL" id="RMC13716.1"/>
    </source>
</evidence>
<comment type="caution">
    <text evidence="2">The sequence shown here is derived from an EMBL/GenBank/DDBJ whole genome shotgun (WGS) entry which is preliminary data.</text>
</comment>
<gene>
    <name evidence="2" type="ORF">DUI87_08795</name>
</gene>
<sequence length="105" mass="11718">MSGGTRIFQVFIYILIMIQIMLSTLPLEISNSFSVLLHGNPEEAEKPLNPESKVISANCEEWSKLMGLELEQLQKKNAAHGVLAYIQVNNLSKDNVLVQAYGKDI</sequence>
<name>A0A3M0KKX0_HIRRU</name>
<dbReference type="OrthoDB" id="10550431at2759"/>
<evidence type="ECO:0000256" key="1">
    <source>
        <dbReference type="SAM" id="Phobius"/>
    </source>
</evidence>
<evidence type="ECO:0000313" key="3">
    <source>
        <dbReference type="Proteomes" id="UP000269221"/>
    </source>
</evidence>
<keyword evidence="1" id="KW-0472">Membrane</keyword>
<keyword evidence="1" id="KW-1133">Transmembrane helix</keyword>
<protein>
    <submittedName>
        <fullName evidence="2">Uncharacterized protein</fullName>
    </submittedName>
</protein>
<keyword evidence="1" id="KW-0812">Transmembrane</keyword>
<keyword evidence="3" id="KW-1185">Reference proteome</keyword>
<dbReference type="EMBL" id="QRBI01000105">
    <property type="protein sequence ID" value="RMC13716.1"/>
    <property type="molecule type" value="Genomic_DNA"/>
</dbReference>
<accession>A0A3M0KKX0</accession>
<feature type="transmembrane region" description="Helical" evidence="1">
    <location>
        <begin position="7"/>
        <end position="27"/>
    </location>
</feature>
<dbReference type="AlphaFoldDB" id="A0A3M0KKX0"/>
<organism evidence="2 3">
    <name type="scientific">Hirundo rustica rustica</name>
    <dbReference type="NCBI Taxonomy" id="333673"/>
    <lineage>
        <taxon>Eukaryota</taxon>
        <taxon>Metazoa</taxon>
        <taxon>Chordata</taxon>
        <taxon>Craniata</taxon>
        <taxon>Vertebrata</taxon>
        <taxon>Euteleostomi</taxon>
        <taxon>Archelosauria</taxon>
        <taxon>Archosauria</taxon>
        <taxon>Dinosauria</taxon>
        <taxon>Saurischia</taxon>
        <taxon>Theropoda</taxon>
        <taxon>Coelurosauria</taxon>
        <taxon>Aves</taxon>
        <taxon>Neognathae</taxon>
        <taxon>Neoaves</taxon>
        <taxon>Telluraves</taxon>
        <taxon>Australaves</taxon>
        <taxon>Passeriformes</taxon>
        <taxon>Sylvioidea</taxon>
        <taxon>Hirundinidae</taxon>
        <taxon>Hirundo</taxon>
    </lineage>
</organism>
<reference evidence="2 3" key="1">
    <citation type="submission" date="2018-07" db="EMBL/GenBank/DDBJ databases">
        <title>A high quality draft genome assembly of the barn swallow (H. rustica rustica).</title>
        <authorList>
            <person name="Formenti G."/>
            <person name="Chiara M."/>
            <person name="Poveda L."/>
            <person name="Francoijs K.-J."/>
            <person name="Bonisoli-Alquati A."/>
            <person name="Canova L."/>
            <person name="Gianfranceschi L."/>
            <person name="Horner D.S."/>
            <person name="Saino N."/>
        </authorList>
    </citation>
    <scope>NUCLEOTIDE SEQUENCE [LARGE SCALE GENOMIC DNA]</scope>
    <source>
        <strain evidence="2">Chelidonia</strain>
        <tissue evidence="2">Blood</tissue>
    </source>
</reference>